<keyword evidence="2" id="KW-1133">Transmembrane helix</keyword>
<feature type="compositionally biased region" description="Basic residues" evidence="1">
    <location>
        <begin position="587"/>
        <end position="599"/>
    </location>
</feature>
<evidence type="ECO:0000313" key="4">
    <source>
        <dbReference type="EMBL" id="KAK0752317.1"/>
    </source>
</evidence>
<feature type="compositionally biased region" description="Low complexity" evidence="1">
    <location>
        <begin position="472"/>
        <end position="481"/>
    </location>
</feature>
<feature type="chain" id="PRO_5041376152" description="Extracellular membrane protein CFEM domain-containing protein" evidence="3">
    <location>
        <begin position="31"/>
        <end position="928"/>
    </location>
</feature>
<gene>
    <name evidence="4" type="ORF">B0T18DRAFT_388292</name>
</gene>
<feature type="transmembrane region" description="Helical" evidence="2">
    <location>
        <begin position="209"/>
        <end position="230"/>
    </location>
</feature>
<reference evidence="4" key="1">
    <citation type="submission" date="2023-06" db="EMBL/GenBank/DDBJ databases">
        <title>Genome-scale phylogeny and comparative genomics of the fungal order Sordariales.</title>
        <authorList>
            <consortium name="Lawrence Berkeley National Laboratory"/>
            <person name="Hensen N."/>
            <person name="Bonometti L."/>
            <person name="Westerberg I."/>
            <person name="Brannstrom I.O."/>
            <person name="Guillou S."/>
            <person name="Cros-Aarteil S."/>
            <person name="Calhoun S."/>
            <person name="Haridas S."/>
            <person name="Kuo A."/>
            <person name="Mondo S."/>
            <person name="Pangilinan J."/>
            <person name="Riley R."/>
            <person name="LaButti K."/>
            <person name="Andreopoulos B."/>
            <person name="Lipzen A."/>
            <person name="Chen C."/>
            <person name="Yanf M."/>
            <person name="Daum C."/>
            <person name="Ng V."/>
            <person name="Clum A."/>
            <person name="Steindorff A."/>
            <person name="Ohm R."/>
            <person name="Martin F."/>
            <person name="Silar P."/>
            <person name="Natvig D."/>
            <person name="Lalanne C."/>
            <person name="Gautier V."/>
            <person name="Ament-velasquez S.L."/>
            <person name="Kruys A."/>
            <person name="Hutchinson M.I."/>
            <person name="Powell A.J."/>
            <person name="Barry K."/>
            <person name="Miller A.N."/>
            <person name="Grigoriev I.V."/>
            <person name="Debuchy R."/>
            <person name="Gladieux P."/>
            <person name="Thoren M.H."/>
            <person name="Johannesson H."/>
        </authorList>
    </citation>
    <scope>NUCLEOTIDE SEQUENCE</scope>
    <source>
        <strain evidence="4">SMH3187-1</strain>
    </source>
</reference>
<feature type="compositionally biased region" description="Pro residues" evidence="1">
    <location>
        <begin position="460"/>
        <end position="471"/>
    </location>
</feature>
<dbReference type="Proteomes" id="UP001172155">
    <property type="component" value="Unassembled WGS sequence"/>
</dbReference>
<feature type="region of interest" description="Disordered" evidence="1">
    <location>
        <begin position="879"/>
        <end position="928"/>
    </location>
</feature>
<keyword evidence="3" id="KW-0732">Signal</keyword>
<protein>
    <recommendedName>
        <fullName evidence="6">Extracellular membrane protein CFEM domain-containing protein</fullName>
    </recommendedName>
</protein>
<feature type="compositionally biased region" description="Polar residues" evidence="1">
    <location>
        <begin position="821"/>
        <end position="844"/>
    </location>
</feature>
<keyword evidence="2" id="KW-0812">Transmembrane</keyword>
<feature type="signal peptide" evidence="3">
    <location>
        <begin position="1"/>
        <end position="30"/>
    </location>
</feature>
<feature type="compositionally biased region" description="Low complexity" evidence="1">
    <location>
        <begin position="734"/>
        <end position="755"/>
    </location>
</feature>
<keyword evidence="2" id="KW-0472">Membrane</keyword>
<feature type="compositionally biased region" description="Low complexity" evidence="1">
    <location>
        <begin position="763"/>
        <end position="779"/>
    </location>
</feature>
<dbReference type="AlphaFoldDB" id="A0AA40F7C0"/>
<proteinExistence type="predicted"/>
<name>A0AA40F7C0_9PEZI</name>
<evidence type="ECO:0000256" key="1">
    <source>
        <dbReference type="SAM" id="MobiDB-lite"/>
    </source>
</evidence>
<evidence type="ECO:0008006" key="6">
    <source>
        <dbReference type="Google" id="ProtNLM"/>
    </source>
</evidence>
<evidence type="ECO:0000256" key="3">
    <source>
        <dbReference type="SAM" id="SignalP"/>
    </source>
</evidence>
<accession>A0AA40F7C0</accession>
<feature type="region of interest" description="Disordered" evidence="1">
    <location>
        <begin position="458"/>
        <end position="844"/>
    </location>
</feature>
<evidence type="ECO:0000256" key="2">
    <source>
        <dbReference type="SAM" id="Phobius"/>
    </source>
</evidence>
<feature type="compositionally biased region" description="Low complexity" evidence="1">
    <location>
        <begin position="631"/>
        <end position="643"/>
    </location>
</feature>
<dbReference type="EMBL" id="JAUKUD010000002">
    <property type="protein sequence ID" value="KAK0752317.1"/>
    <property type="molecule type" value="Genomic_DNA"/>
</dbReference>
<feature type="compositionally biased region" description="Low complexity" evidence="1">
    <location>
        <begin position="145"/>
        <end position="185"/>
    </location>
</feature>
<organism evidence="4 5">
    <name type="scientific">Schizothecium vesticola</name>
    <dbReference type="NCBI Taxonomy" id="314040"/>
    <lineage>
        <taxon>Eukaryota</taxon>
        <taxon>Fungi</taxon>
        <taxon>Dikarya</taxon>
        <taxon>Ascomycota</taxon>
        <taxon>Pezizomycotina</taxon>
        <taxon>Sordariomycetes</taxon>
        <taxon>Sordariomycetidae</taxon>
        <taxon>Sordariales</taxon>
        <taxon>Schizotheciaceae</taxon>
        <taxon>Schizothecium</taxon>
    </lineage>
</organism>
<feature type="compositionally biased region" description="Basic and acidic residues" evidence="1">
    <location>
        <begin position="917"/>
        <end position="928"/>
    </location>
</feature>
<feature type="compositionally biased region" description="Low complexity" evidence="1">
    <location>
        <begin position="607"/>
        <end position="616"/>
    </location>
</feature>
<feature type="compositionally biased region" description="Polar residues" evidence="1">
    <location>
        <begin position="699"/>
        <end position="708"/>
    </location>
</feature>
<comment type="caution">
    <text evidence="4">The sequence shown here is derived from an EMBL/GenBank/DDBJ whole genome shotgun (WGS) entry which is preliminary data.</text>
</comment>
<feature type="region of interest" description="Disordered" evidence="1">
    <location>
        <begin position="145"/>
        <end position="194"/>
    </location>
</feature>
<feature type="region of interest" description="Disordered" evidence="1">
    <location>
        <begin position="412"/>
        <end position="440"/>
    </location>
</feature>
<sequence>MLFQTLAYQPFRRLTLLLCITTTLVGVAHAQAAADPTISNEILNFVPTCAQSCFQSFIVANFGASGCGNSPSMPCLCTKTGASGHTIGEGAMACVVAEGQRGVCGGEDTETEKVSTAYNMCVGVANAAPKTHSTIVATMIVPPGTSPSLTTSTTSPARDLTTTVPTPSVSDVVTPTPATTSPSDTGSAVAPEADGAAVQSQPQLNPAQIAGIVIGCLAVIVFGIILVFLAKCVRRKRFPDTEAAGGFTKMRDSLSFGGRKSAANSPPQLQISKPMVDPSLNLVGYPWQTTTMMTSTTQVAPAQRSRTPQPLGVGLALSPHRRAPSADAATIRSVQRSTPALVLTPPRHSRTQTPKIENIMQQQQQEQEQQQQQQRLPALTLAIPAAGPKKLPVPPPVASNARDSIVTEFAEDGEGESATGTAANIWRPPPTDPQSATTYYSADKNGNWILRNRKSEIVESPPPAVPMPPPAAAANAELPSPEDQTKSERAQGFSGWFSPGAVVPPLRVPSREHATKLGSPIAFRKAKEDSQPQTLQAPARRDIRTSSVYSPYPNGPVSILPGPTNPLPPPSAYLSNKTTPTPPPPTKSRRRSTTRRHSRGGGGGGSRRLSTDSSTSIESAAFEDAGDLDLSPVVESPVSPISPGQSPVTYPPIPSHYPRISPMTTKPYGLPANPQARKMNNTISTMPPPRLAVGPGQLRTESPAQLPQQRREGPSPRQQPPFELSGEDVRPAAPQGQQYHRPRPQQQQQQQQYQPFRPPPPQQQQQQQQRPAPQPLQQQQHRRLSSSDHQQQKWYPSPAQAQQVYGGAGVPRTMSPEIISAGSTTQQGRYPSPGTATQGASTRTQSSDVLLPGMMGMREQQQQGQSSLAKRRGADGKVVGLALGGGGGGGGRKKGWERNDVAPPPVTPGIRMMTPTRKGDDLFLDITR</sequence>
<keyword evidence="5" id="KW-1185">Reference proteome</keyword>
<evidence type="ECO:0000313" key="5">
    <source>
        <dbReference type="Proteomes" id="UP001172155"/>
    </source>
</evidence>